<sequence>MYDYDYIIMCYGMPSTGILCASLLKQAQHPQSVTAAERLPTAEVVQSLSLMIGFLEWIKPSAGNYKLCRRISKVIRSVLEQVFEPPQPPPPQESLPTSTEQGAWSADEASLMWTGMADDMSDLDWLNSIDWSRGPYVEFPQ</sequence>
<proteinExistence type="predicted"/>
<reference evidence="2 3" key="1">
    <citation type="submission" date="2018-05" db="EMBL/GenBank/DDBJ databases">
        <title>Genome sequencing and assembly of the regulated plant pathogen Lachnellula willkommii and related sister species for the development of diagnostic species identification markers.</title>
        <authorList>
            <person name="Giroux E."/>
            <person name="Bilodeau G."/>
        </authorList>
    </citation>
    <scope>NUCLEOTIDE SEQUENCE [LARGE SCALE GENOMIC DNA]</scope>
    <source>
        <strain evidence="2 3">CBS 268.59</strain>
    </source>
</reference>
<keyword evidence="3" id="KW-1185">Reference proteome</keyword>
<evidence type="ECO:0000313" key="2">
    <source>
        <dbReference type="EMBL" id="TVY78535.1"/>
    </source>
</evidence>
<organism evidence="2 3">
    <name type="scientific">Lachnellula suecica</name>
    <dbReference type="NCBI Taxonomy" id="602035"/>
    <lineage>
        <taxon>Eukaryota</taxon>
        <taxon>Fungi</taxon>
        <taxon>Dikarya</taxon>
        <taxon>Ascomycota</taxon>
        <taxon>Pezizomycotina</taxon>
        <taxon>Leotiomycetes</taxon>
        <taxon>Helotiales</taxon>
        <taxon>Lachnaceae</taxon>
        <taxon>Lachnellula</taxon>
    </lineage>
</organism>
<dbReference type="Proteomes" id="UP000469558">
    <property type="component" value="Unassembled WGS sequence"/>
</dbReference>
<protein>
    <submittedName>
        <fullName evidence="2">Uncharacterized protein</fullName>
    </submittedName>
</protein>
<evidence type="ECO:0000256" key="1">
    <source>
        <dbReference type="SAM" id="MobiDB-lite"/>
    </source>
</evidence>
<evidence type="ECO:0000313" key="3">
    <source>
        <dbReference type="Proteomes" id="UP000469558"/>
    </source>
</evidence>
<gene>
    <name evidence="2" type="ORF">LSUE1_G005182</name>
</gene>
<dbReference type="AlphaFoldDB" id="A0A8T9C5B2"/>
<comment type="caution">
    <text evidence="2">The sequence shown here is derived from an EMBL/GenBank/DDBJ whole genome shotgun (WGS) entry which is preliminary data.</text>
</comment>
<name>A0A8T9C5B2_9HELO</name>
<dbReference type="OrthoDB" id="4898680at2759"/>
<dbReference type="EMBL" id="QGMK01000740">
    <property type="protein sequence ID" value="TVY78535.1"/>
    <property type="molecule type" value="Genomic_DNA"/>
</dbReference>
<accession>A0A8T9C5B2</accession>
<feature type="region of interest" description="Disordered" evidence="1">
    <location>
        <begin position="83"/>
        <end position="104"/>
    </location>
</feature>